<feature type="domain" description="Type II methyltransferase M.TaqI-like" evidence="6">
    <location>
        <begin position="5"/>
        <end position="72"/>
    </location>
</feature>
<evidence type="ECO:0000256" key="2">
    <source>
        <dbReference type="ARBA" id="ARBA00022603"/>
    </source>
</evidence>
<comment type="catalytic activity">
    <reaction evidence="5">
        <text>a 2'-deoxyadenosine in DNA + S-adenosyl-L-methionine = an N(6)-methyl-2'-deoxyadenosine in DNA + S-adenosyl-L-homocysteine + H(+)</text>
        <dbReference type="Rhea" id="RHEA:15197"/>
        <dbReference type="Rhea" id="RHEA-COMP:12418"/>
        <dbReference type="Rhea" id="RHEA-COMP:12419"/>
        <dbReference type="ChEBI" id="CHEBI:15378"/>
        <dbReference type="ChEBI" id="CHEBI:57856"/>
        <dbReference type="ChEBI" id="CHEBI:59789"/>
        <dbReference type="ChEBI" id="CHEBI:90615"/>
        <dbReference type="ChEBI" id="CHEBI:90616"/>
        <dbReference type="EC" id="2.1.1.72"/>
    </reaction>
</comment>
<name>A0A6L3GMB9_BACFG</name>
<evidence type="ECO:0000259" key="6">
    <source>
        <dbReference type="Pfam" id="PF07669"/>
    </source>
</evidence>
<organism evidence="7 8">
    <name type="scientific">Bacteroides fragilis</name>
    <dbReference type="NCBI Taxonomy" id="817"/>
    <lineage>
        <taxon>Bacteria</taxon>
        <taxon>Pseudomonadati</taxon>
        <taxon>Bacteroidota</taxon>
        <taxon>Bacteroidia</taxon>
        <taxon>Bacteroidales</taxon>
        <taxon>Bacteroidaceae</taxon>
        <taxon>Bacteroides</taxon>
    </lineage>
</organism>
<dbReference type="GO" id="GO:0006304">
    <property type="term" value="P:DNA modification"/>
    <property type="evidence" value="ECO:0007669"/>
    <property type="project" value="InterPro"/>
</dbReference>
<dbReference type="InterPro" id="IPR029063">
    <property type="entry name" value="SAM-dependent_MTases_sf"/>
</dbReference>
<dbReference type="Proteomes" id="UP000479773">
    <property type="component" value="Unassembled WGS sequence"/>
</dbReference>
<dbReference type="EC" id="2.1.1.72" evidence="1"/>
<gene>
    <name evidence="7" type="primary">pglX</name>
    <name evidence="7" type="ORF">F3B44_23900</name>
</gene>
<keyword evidence="4" id="KW-0949">S-adenosyl-L-methionine</keyword>
<proteinExistence type="predicted"/>
<accession>A0A6L3GMB9</accession>
<dbReference type="AlphaFoldDB" id="A0A6L3GMB9"/>
<feature type="non-terminal residue" evidence="7">
    <location>
        <position position="1"/>
    </location>
</feature>
<dbReference type="SUPFAM" id="SSF53335">
    <property type="entry name" value="S-adenosyl-L-methionine-dependent methyltransferases"/>
    <property type="match status" value="1"/>
</dbReference>
<keyword evidence="2 7" id="KW-0489">Methyltransferase</keyword>
<evidence type="ECO:0000256" key="3">
    <source>
        <dbReference type="ARBA" id="ARBA00022679"/>
    </source>
</evidence>
<dbReference type="InterPro" id="IPR050953">
    <property type="entry name" value="N4_N6_ade-DNA_methylase"/>
</dbReference>
<dbReference type="GO" id="GO:0032259">
    <property type="term" value="P:methylation"/>
    <property type="evidence" value="ECO:0007669"/>
    <property type="project" value="UniProtKB-KW"/>
</dbReference>
<dbReference type="PANTHER" id="PTHR33841">
    <property type="entry name" value="DNA METHYLTRANSFERASE YEEA-RELATED"/>
    <property type="match status" value="1"/>
</dbReference>
<keyword evidence="3 7" id="KW-0808">Transferase</keyword>
<evidence type="ECO:0000313" key="8">
    <source>
        <dbReference type="Proteomes" id="UP000479773"/>
    </source>
</evidence>
<dbReference type="EMBL" id="VWEQ01000061">
    <property type="protein sequence ID" value="KAA4746924.1"/>
    <property type="molecule type" value="Genomic_DNA"/>
</dbReference>
<evidence type="ECO:0000313" key="7">
    <source>
        <dbReference type="EMBL" id="KAA4746924.1"/>
    </source>
</evidence>
<reference evidence="7 8" key="1">
    <citation type="journal article" date="2019" name="Nat. Med.">
        <title>A library of human gut bacterial isolates paired with longitudinal multiomics data enables mechanistic microbiome research.</title>
        <authorList>
            <person name="Poyet M."/>
            <person name="Groussin M."/>
            <person name="Gibbons S.M."/>
            <person name="Avila-Pacheco J."/>
            <person name="Jiang X."/>
            <person name="Kearney S.M."/>
            <person name="Perrotta A.R."/>
            <person name="Berdy B."/>
            <person name="Zhao S."/>
            <person name="Lieberman T.D."/>
            <person name="Swanson P.K."/>
            <person name="Smith M."/>
            <person name="Roesemann S."/>
            <person name="Alexander J.E."/>
            <person name="Rich S.A."/>
            <person name="Livny J."/>
            <person name="Vlamakis H."/>
            <person name="Clish C."/>
            <person name="Bullock K."/>
            <person name="Deik A."/>
            <person name="Scott J."/>
            <person name="Pierce K.A."/>
            <person name="Xavier R.J."/>
            <person name="Alm E.J."/>
        </authorList>
    </citation>
    <scope>NUCLEOTIDE SEQUENCE [LARGE SCALE GENOMIC DNA]</scope>
    <source>
        <strain evidence="7 8">BIOML-A106</strain>
    </source>
</reference>
<evidence type="ECO:0000256" key="1">
    <source>
        <dbReference type="ARBA" id="ARBA00011900"/>
    </source>
</evidence>
<dbReference type="NCBIfam" id="NF033452">
    <property type="entry name" value="BREX_1_MTaseX"/>
    <property type="match status" value="1"/>
</dbReference>
<dbReference type="Pfam" id="PF07669">
    <property type="entry name" value="Eco57I"/>
    <property type="match status" value="1"/>
</dbReference>
<dbReference type="GO" id="GO:0009007">
    <property type="term" value="F:site-specific DNA-methyltransferase (adenine-specific) activity"/>
    <property type="evidence" value="ECO:0007669"/>
    <property type="project" value="UniProtKB-EC"/>
</dbReference>
<dbReference type="PANTHER" id="PTHR33841:SF1">
    <property type="entry name" value="DNA METHYLTRANSFERASE A"/>
    <property type="match status" value="1"/>
</dbReference>
<sequence>MNEVLSRYVKDNYEDSKADLFSVFMELAIDRLKQEGKYGMINMQSWMFLSSFEKLRKKVLDNYQIDSMLHLGPRTFDELSGEVVQNTAFVISRNHKEDVNGIYFRLVEGKSCKEKEQMFLNYSEQGAKIYYPAIPQSNFEKIPGCPIGYWVSENVLKTFNQKNLISEKSIARSGFSTGNNERYVRQWYEVPLEKIGFSLSSNDDFLSSNYKYVPFTKGGTFRRWYGNLESVVDWTNPNTMHRPRTTYMNLYYKPAITWNAICSGKLSCRFYDRGFLFEHAAASLFVNNDYQFESFLAYLNTPVFQFILSILNPTLNTGAEVVSSIPIIIPSSGIHQKIHQNISISKQDWDAHETSWDFQTNELIQLSIDGVGHIQATINEKTIQDYYSIELLLTEYKTKWEDLFNRLHANEEELNRQFIEIYGLQDELTSDVPLNEITILQQGEISIEGDKLRWNDDVLMKQLISYAVGCMMGRYSIDRPGLILANQGDSQKEYEALVPNSRFAIDDDGIIPLMSANTEFTDNITLRFKTWLGITFGEESLMDNLNFIERSLGKRLDDYFVKDFWKDHKKMYQNRPIYWLFSSKKGSFQCIAYMHRMNAYTAEKIRANYLLPHIEWLFNKQNEMQANAANLSTRERKELDSIGKQIEECREYHDRLHVVADQQIGFDLDDGVVVNYAKFGDVLAKLK</sequence>
<dbReference type="InterPro" id="IPR047939">
    <property type="entry name" value="BREX_1_PglX"/>
</dbReference>
<dbReference type="Gene3D" id="3.40.50.150">
    <property type="entry name" value="Vaccinia Virus protein VP39"/>
    <property type="match status" value="1"/>
</dbReference>
<evidence type="ECO:0000256" key="5">
    <source>
        <dbReference type="ARBA" id="ARBA00047942"/>
    </source>
</evidence>
<protein>
    <recommendedName>
        <fullName evidence="1">site-specific DNA-methyltransferase (adenine-specific)</fullName>
        <ecNumber evidence="1">2.1.1.72</ecNumber>
    </recommendedName>
</protein>
<evidence type="ECO:0000256" key="4">
    <source>
        <dbReference type="ARBA" id="ARBA00022691"/>
    </source>
</evidence>
<comment type="caution">
    <text evidence="7">The sequence shown here is derived from an EMBL/GenBank/DDBJ whole genome shotgun (WGS) entry which is preliminary data.</text>
</comment>
<dbReference type="InterPro" id="IPR011639">
    <property type="entry name" value="MethylTrfase_TaqI-like_dom"/>
</dbReference>